<evidence type="ECO:0000256" key="3">
    <source>
        <dbReference type="ARBA" id="ARBA00022475"/>
    </source>
</evidence>
<keyword evidence="10" id="KW-1185">Reference proteome</keyword>
<feature type="region of interest" description="Disordered" evidence="7">
    <location>
        <begin position="1"/>
        <end position="26"/>
    </location>
</feature>
<evidence type="ECO:0000313" key="9">
    <source>
        <dbReference type="EMBL" id="TGO06734.1"/>
    </source>
</evidence>
<dbReference type="PANTHER" id="PTHR34584:SF1">
    <property type="entry name" value="NA(+)_H(+) ANTIPORTER SUBUNIT E1"/>
    <property type="match status" value="1"/>
</dbReference>
<dbReference type="AlphaFoldDB" id="A0A4Z1E3Z0"/>
<dbReference type="Pfam" id="PF01899">
    <property type="entry name" value="MNHE"/>
    <property type="match status" value="1"/>
</dbReference>
<name>A0A4Z1E3Z0_9MICO</name>
<evidence type="ECO:0000256" key="4">
    <source>
        <dbReference type="ARBA" id="ARBA00022692"/>
    </source>
</evidence>
<evidence type="ECO:0000256" key="8">
    <source>
        <dbReference type="SAM" id="Phobius"/>
    </source>
</evidence>
<dbReference type="Proteomes" id="UP000297318">
    <property type="component" value="Unassembled WGS sequence"/>
</dbReference>
<accession>A0A4Z1E3Z0</accession>
<keyword evidence="5 8" id="KW-1133">Transmembrane helix</keyword>
<reference evidence="9 10" key="1">
    <citation type="submission" date="2018-11" db="EMBL/GenBank/DDBJ databases">
        <title>Complete genome sequencing of the Actinobacteria Serinibacter sp. K3-2.</title>
        <authorList>
            <person name="Rakitin A.L."/>
            <person name="Beletsky A.V."/>
            <person name="Mardanov A.V."/>
            <person name="Ravin N.V."/>
            <person name="Gromova A.S."/>
            <person name="Filippova S.N."/>
            <person name="Gal'Chenko V.F."/>
        </authorList>
    </citation>
    <scope>NUCLEOTIDE SEQUENCE [LARGE SCALE GENOMIC DNA]</scope>
    <source>
        <strain evidence="9 10">K3-2</strain>
    </source>
</reference>
<dbReference type="InterPro" id="IPR002758">
    <property type="entry name" value="Cation_antiport_E"/>
</dbReference>
<comment type="similarity">
    <text evidence="2">Belongs to the CPA3 antiporters (TC 2.A.63) subunit E family.</text>
</comment>
<dbReference type="GO" id="GO:0005886">
    <property type="term" value="C:plasma membrane"/>
    <property type="evidence" value="ECO:0007669"/>
    <property type="project" value="UniProtKB-SubCell"/>
</dbReference>
<evidence type="ECO:0000256" key="1">
    <source>
        <dbReference type="ARBA" id="ARBA00004651"/>
    </source>
</evidence>
<dbReference type="GO" id="GO:0008324">
    <property type="term" value="F:monoatomic cation transmembrane transporter activity"/>
    <property type="evidence" value="ECO:0007669"/>
    <property type="project" value="InterPro"/>
</dbReference>
<gene>
    <name evidence="9" type="ORF">SERN_0926</name>
</gene>
<evidence type="ECO:0000256" key="6">
    <source>
        <dbReference type="ARBA" id="ARBA00023136"/>
    </source>
</evidence>
<dbReference type="NCBIfam" id="NF006521">
    <property type="entry name" value="PRK08965.1-5"/>
    <property type="match status" value="1"/>
</dbReference>
<evidence type="ECO:0000313" key="10">
    <source>
        <dbReference type="Proteomes" id="UP000297318"/>
    </source>
</evidence>
<evidence type="ECO:0000256" key="5">
    <source>
        <dbReference type="ARBA" id="ARBA00022989"/>
    </source>
</evidence>
<organism evidence="9 10">
    <name type="scientific">Serinibacter arcticus</name>
    <dbReference type="NCBI Taxonomy" id="1655435"/>
    <lineage>
        <taxon>Bacteria</taxon>
        <taxon>Bacillati</taxon>
        <taxon>Actinomycetota</taxon>
        <taxon>Actinomycetes</taxon>
        <taxon>Micrococcales</taxon>
        <taxon>Beutenbergiaceae</taxon>
        <taxon>Serinibacter</taxon>
    </lineage>
</organism>
<dbReference type="EMBL" id="RHPJ01000001">
    <property type="protein sequence ID" value="TGO06734.1"/>
    <property type="molecule type" value="Genomic_DNA"/>
</dbReference>
<comment type="subcellular location">
    <subcellularLocation>
        <location evidence="1">Cell membrane</location>
        <topology evidence="1">Multi-pass membrane protein</topology>
    </subcellularLocation>
</comment>
<sequence length="235" mass="24630">MSPSDPTGASAGPLAPARTVPGSTRRGRPSIPAVAWLTLVWILLWGDLTWANLLGGLVAAYVVAALLPLPRVPFAGRPSLLGFLRLMGRLGLDIVVASVEVTGIALRFNREPRSGVIRVQLRSRSDLYLTLTADFCSLVPGSIIVEAHRATSTLYVHVLDLGGDGAVERARHEVLEQEARVMYALASDDEIARAGLPARRLGGAPRGAVAAAPLPADAMAAAVQAETSHADGGPR</sequence>
<protein>
    <submittedName>
        <fullName evidence="9">Na(+) H(+) antiporter subunit E</fullName>
    </submittedName>
</protein>
<comment type="caution">
    <text evidence="9">The sequence shown here is derived from an EMBL/GenBank/DDBJ whole genome shotgun (WGS) entry which is preliminary data.</text>
</comment>
<evidence type="ECO:0000256" key="2">
    <source>
        <dbReference type="ARBA" id="ARBA00006228"/>
    </source>
</evidence>
<feature type="transmembrane region" description="Helical" evidence="8">
    <location>
        <begin position="33"/>
        <end position="66"/>
    </location>
</feature>
<keyword evidence="3" id="KW-1003">Cell membrane</keyword>
<keyword evidence="6 8" id="KW-0472">Membrane</keyword>
<proteinExistence type="inferred from homology"/>
<dbReference type="PANTHER" id="PTHR34584">
    <property type="entry name" value="NA(+)/H(+) ANTIPORTER SUBUNIT E1"/>
    <property type="match status" value="1"/>
</dbReference>
<keyword evidence="4 8" id="KW-0812">Transmembrane</keyword>
<evidence type="ECO:0000256" key="7">
    <source>
        <dbReference type="SAM" id="MobiDB-lite"/>
    </source>
</evidence>
<dbReference type="RefSeq" id="WP_233251458.1">
    <property type="nucleotide sequence ID" value="NZ_RHPJ01000001.1"/>
</dbReference>